<dbReference type="AlphaFoldDB" id="A0A1H8UEL5"/>
<name>A0A1H8UEL5_9SPHI</name>
<dbReference type="RefSeq" id="WP_091221337.1">
    <property type="nucleotide sequence ID" value="NZ_FOCL01000019.1"/>
</dbReference>
<reference evidence="2" key="1">
    <citation type="submission" date="2016-10" db="EMBL/GenBank/DDBJ databases">
        <authorList>
            <person name="Varghese N."/>
            <person name="Submissions S."/>
        </authorList>
    </citation>
    <scope>NUCLEOTIDE SEQUENCE [LARGE SCALE GENOMIC DNA]</scope>
    <source>
        <strain evidence="2">Gh-48</strain>
    </source>
</reference>
<accession>A0A1H8UEL5</accession>
<dbReference type="EMBL" id="FOCL01000019">
    <property type="protein sequence ID" value="SEP01536.1"/>
    <property type="molecule type" value="Genomic_DNA"/>
</dbReference>
<gene>
    <name evidence="1" type="ORF">SAMN05192574_1193</name>
</gene>
<proteinExistence type="predicted"/>
<keyword evidence="2" id="KW-1185">Reference proteome</keyword>
<evidence type="ECO:0000313" key="1">
    <source>
        <dbReference type="EMBL" id="SEP01536.1"/>
    </source>
</evidence>
<protein>
    <submittedName>
        <fullName evidence="1">Uncharacterized protein</fullName>
    </submittedName>
</protein>
<dbReference type="Proteomes" id="UP000198942">
    <property type="component" value="Unassembled WGS sequence"/>
</dbReference>
<dbReference type="OrthoDB" id="1119276at2"/>
<evidence type="ECO:0000313" key="2">
    <source>
        <dbReference type="Proteomes" id="UP000198942"/>
    </source>
</evidence>
<sequence>MIQSKINLLVLDETEDLLLGYQFESVYLLDKTQNSKLYLGDIYGDPIFGLISEDGYWCLAGGSRCILWKEGIGAIEIEGPNLCWAVKVKQVSDMRVELLIDPWSENGAVWQLDIDTLKKEKIRDYRLDSEYTEDYDW</sequence>
<dbReference type="STRING" id="551995.SAMN05192574_1193"/>
<organism evidence="1 2">
    <name type="scientific">Mucilaginibacter gossypiicola</name>
    <dbReference type="NCBI Taxonomy" id="551995"/>
    <lineage>
        <taxon>Bacteria</taxon>
        <taxon>Pseudomonadati</taxon>
        <taxon>Bacteroidota</taxon>
        <taxon>Sphingobacteriia</taxon>
        <taxon>Sphingobacteriales</taxon>
        <taxon>Sphingobacteriaceae</taxon>
        <taxon>Mucilaginibacter</taxon>
    </lineage>
</organism>